<evidence type="ECO:0000313" key="2">
    <source>
        <dbReference type="EMBL" id="CAG6568324.1"/>
    </source>
</evidence>
<dbReference type="EMBL" id="HBUE01174305">
    <property type="protein sequence ID" value="CAG6516812.1"/>
    <property type="molecule type" value="Transcribed_RNA"/>
</dbReference>
<dbReference type="AlphaFoldDB" id="A0A8D8JAA1"/>
<organism evidence="2">
    <name type="scientific">Culex pipiens</name>
    <name type="common">House mosquito</name>
    <dbReference type="NCBI Taxonomy" id="7175"/>
    <lineage>
        <taxon>Eukaryota</taxon>
        <taxon>Metazoa</taxon>
        <taxon>Ecdysozoa</taxon>
        <taxon>Arthropoda</taxon>
        <taxon>Hexapoda</taxon>
        <taxon>Insecta</taxon>
        <taxon>Pterygota</taxon>
        <taxon>Neoptera</taxon>
        <taxon>Endopterygota</taxon>
        <taxon>Diptera</taxon>
        <taxon>Nematocera</taxon>
        <taxon>Culicoidea</taxon>
        <taxon>Culicidae</taxon>
        <taxon>Culicinae</taxon>
        <taxon>Culicini</taxon>
        <taxon>Culex</taxon>
        <taxon>Culex</taxon>
    </lineage>
</organism>
<evidence type="ECO:0000256" key="1">
    <source>
        <dbReference type="SAM" id="MobiDB-lite"/>
    </source>
</evidence>
<name>A0A8D8JAA1_CULPI</name>
<feature type="region of interest" description="Disordered" evidence="1">
    <location>
        <begin position="29"/>
        <end position="51"/>
    </location>
</feature>
<protein>
    <submittedName>
        <fullName evidence="2">(northern house mosquito) hypothetical protein</fullName>
    </submittedName>
</protein>
<sequence length="108" mass="11814">MSPRETRPGHCPRRWSALQVPLQPVLPAGRRHREAVQEQSASLPGGSPLQAHEVRQVLPRAVDPVRERGRRALPGRGVYQPGGISARNRRAVEPAGAAHFGLSHFVGR</sequence>
<dbReference type="EMBL" id="HBUE01279807">
    <property type="protein sequence ID" value="CAG6568324.1"/>
    <property type="molecule type" value="Transcribed_RNA"/>
</dbReference>
<accession>A0A8D8JAA1</accession>
<proteinExistence type="predicted"/>
<reference evidence="2" key="1">
    <citation type="submission" date="2021-05" db="EMBL/GenBank/DDBJ databases">
        <authorList>
            <person name="Alioto T."/>
            <person name="Alioto T."/>
            <person name="Gomez Garrido J."/>
        </authorList>
    </citation>
    <scope>NUCLEOTIDE SEQUENCE</scope>
</reference>